<dbReference type="OrthoDB" id="362193at2"/>
<name>F4LIR8_TREBD</name>
<gene>
    <name evidence="2" type="ordered locus">Trebr_0807</name>
</gene>
<dbReference type="AlphaFoldDB" id="F4LIR8"/>
<dbReference type="Gene3D" id="1.10.260.40">
    <property type="entry name" value="lambda repressor-like DNA-binding domains"/>
    <property type="match status" value="1"/>
</dbReference>
<dbReference type="CDD" id="cd00093">
    <property type="entry name" value="HTH_XRE"/>
    <property type="match status" value="1"/>
</dbReference>
<dbReference type="EMBL" id="CP002696">
    <property type="protein sequence ID" value="AEE16243.1"/>
    <property type="molecule type" value="Genomic_DNA"/>
</dbReference>
<dbReference type="SMART" id="SM00530">
    <property type="entry name" value="HTH_XRE"/>
    <property type="match status" value="1"/>
</dbReference>
<dbReference type="InterPro" id="IPR010982">
    <property type="entry name" value="Lambda_DNA-bd_dom_sf"/>
</dbReference>
<dbReference type="KEGG" id="tbe:Trebr_0807"/>
<dbReference type="GO" id="GO:0003677">
    <property type="term" value="F:DNA binding"/>
    <property type="evidence" value="ECO:0007669"/>
    <property type="project" value="InterPro"/>
</dbReference>
<dbReference type="PROSITE" id="PS50943">
    <property type="entry name" value="HTH_CROC1"/>
    <property type="match status" value="1"/>
</dbReference>
<evidence type="ECO:0000259" key="1">
    <source>
        <dbReference type="PROSITE" id="PS50943"/>
    </source>
</evidence>
<keyword evidence="3" id="KW-1185">Reference proteome</keyword>
<dbReference type="Proteomes" id="UP000006546">
    <property type="component" value="Chromosome"/>
</dbReference>
<proteinExistence type="predicted"/>
<accession>F4LIR8</accession>
<protein>
    <submittedName>
        <fullName evidence="2">Helix-turn-helix domain protein</fullName>
    </submittedName>
</protein>
<sequence>MGSFRENLRDILDFQGLTVKELSYRTGLVKGTIDSYLGIRESIPPADVAVKIAQELGVTVEYLVTGVAADTKTKYTMIQDILDDMLTLDEQYLDIIRPMIRAAAITAKKKRNLAVSR</sequence>
<evidence type="ECO:0000313" key="3">
    <source>
        <dbReference type="Proteomes" id="UP000006546"/>
    </source>
</evidence>
<dbReference type="InterPro" id="IPR001387">
    <property type="entry name" value="Cro/C1-type_HTH"/>
</dbReference>
<dbReference type="SUPFAM" id="SSF47413">
    <property type="entry name" value="lambda repressor-like DNA-binding domains"/>
    <property type="match status" value="1"/>
</dbReference>
<dbReference type="STRING" id="906968.Trebr_0807"/>
<organism evidence="2 3">
    <name type="scientific">Treponema brennaborense (strain DSM 12168 / CIP 105900 / DD5/3)</name>
    <dbReference type="NCBI Taxonomy" id="906968"/>
    <lineage>
        <taxon>Bacteria</taxon>
        <taxon>Pseudomonadati</taxon>
        <taxon>Spirochaetota</taxon>
        <taxon>Spirochaetia</taxon>
        <taxon>Spirochaetales</taxon>
        <taxon>Treponemataceae</taxon>
        <taxon>Treponema</taxon>
    </lineage>
</organism>
<dbReference type="HOGENOM" id="CLU_066192_25_0_12"/>
<evidence type="ECO:0000313" key="2">
    <source>
        <dbReference type="EMBL" id="AEE16243.1"/>
    </source>
</evidence>
<reference evidence="3" key="1">
    <citation type="submission" date="2011-04" db="EMBL/GenBank/DDBJ databases">
        <title>The complete genome of Treponema brennaborense DSM 12168.</title>
        <authorList>
            <person name="Lucas S."/>
            <person name="Han J."/>
            <person name="Lapidus A."/>
            <person name="Bruce D."/>
            <person name="Goodwin L."/>
            <person name="Pitluck S."/>
            <person name="Peters L."/>
            <person name="Kyrpides N."/>
            <person name="Mavromatis K."/>
            <person name="Ivanova N."/>
            <person name="Mikhailova N."/>
            <person name="Pagani I."/>
            <person name="Teshima H."/>
            <person name="Detter J.C."/>
            <person name="Tapia R."/>
            <person name="Han C."/>
            <person name="Land M."/>
            <person name="Hauser L."/>
            <person name="Markowitz V."/>
            <person name="Cheng J.-F."/>
            <person name="Hugenholtz P."/>
            <person name="Woyke T."/>
            <person name="Wu D."/>
            <person name="Gronow S."/>
            <person name="Wellnitz S."/>
            <person name="Brambilla E."/>
            <person name="Klenk H.-P."/>
            <person name="Eisen J.A."/>
        </authorList>
    </citation>
    <scope>NUCLEOTIDE SEQUENCE [LARGE SCALE GENOMIC DNA]</scope>
    <source>
        <strain evidence="3">DSM 12168 / CIP 105900 / DD5/3</strain>
    </source>
</reference>
<feature type="domain" description="HTH cro/C1-type" evidence="1">
    <location>
        <begin position="8"/>
        <end position="63"/>
    </location>
</feature>
<dbReference type="RefSeq" id="WP_013757962.1">
    <property type="nucleotide sequence ID" value="NC_015500.1"/>
</dbReference>